<evidence type="ECO:0000256" key="9">
    <source>
        <dbReference type="SAM" id="MobiDB-lite"/>
    </source>
</evidence>
<feature type="compositionally biased region" description="Polar residues" evidence="9">
    <location>
        <begin position="44"/>
        <end position="66"/>
    </location>
</feature>
<evidence type="ECO:0000313" key="10">
    <source>
        <dbReference type="EMBL" id="AXM42998.1"/>
    </source>
</evidence>
<evidence type="ECO:0000256" key="5">
    <source>
        <dbReference type="ARBA" id="ARBA00023015"/>
    </source>
</evidence>
<dbReference type="EMBL" id="MH155950">
    <property type="protein sequence ID" value="AXM42998.1"/>
    <property type="molecule type" value="Genomic_DNA"/>
</dbReference>
<evidence type="ECO:0000256" key="6">
    <source>
        <dbReference type="ARBA" id="ARBA00023159"/>
    </source>
</evidence>
<keyword evidence="7" id="KW-0804">Transcription</keyword>
<feature type="compositionally biased region" description="Basic residues" evidence="9">
    <location>
        <begin position="27"/>
        <end position="39"/>
    </location>
</feature>
<evidence type="ECO:0000256" key="2">
    <source>
        <dbReference type="ARBA" id="ARBA00007126"/>
    </source>
</evidence>
<organism evidence="10">
    <name type="scientific">Feline bocavirus</name>
    <dbReference type="NCBI Taxonomy" id="1174530"/>
    <lineage>
        <taxon>Viruses</taxon>
        <taxon>Monodnaviria</taxon>
        <taxon>Shotokuvirae</taxon>
        <taxon>Cossaviricota</taxon>
        <taxon>Quintoviricetes</taxon>
        <taxon>Piccovirales</taxon>
        <taxon>Parvoviridae</taxon>
        <taxon>Parvovirinae</taxon>
        <taxon>Bocaparvovirus</taxon>
        <taxon>Bocaparvovirus carnivoran3</taxon>
    </lineage>
</organism>
<evidence type="ECO:0000256" key="7">
    <source>
        <dbReference type="ARBA" id="ARBA00023163"/>
    </source>
</evidence>
<evidence type="ECO:0000256" key="8">
    <source>
        <dbReference type="ARBA" id="ARBA00045895"/>
    </source>
</evidence>
<proteinExistence type="inferred from homology"/>
<keyword evidence="5" id="KW-0805">Transcription regulation</keyword>
<dbReference type="InterPro" id="IPR021075">
    <property type="entry name" value="Bocavirus_NP1"/>
</dbReference>
<keyword evidence="6" id="KW-0010">Activator</keyword>
<dbReference type="Pfam" id="PF11733">
    <property type="entry name" value="NP1-WLL"/>
    <property type="match status" value="1"/>
</dbReference>
<evidence type="ECO:0000256" key="1">
    <source>
        <dbReference type="ARBA" id="ARBA00004147"/>
    </source>
</evidence>
<evidence type="ECO:0000256" key="4">
    <source>
        <dbReference type="ARBA" id="ARBA00022562"/>
    </source>
</evidence>
<name>A0A346D7F9_9VIRU</name>
<comment type="function">
    <text evidence="8">Required for the expression of the capsid proteins. Performs the splicing and internal polyadenylation of the viral capsid-encoding mRNA precursor, which allows its maturation and expression. Transactivates the viral promoter.</text>
</comment>
<feature type="region of interest" description="Disordered" evidence="9">
    <location>
        <begin position="1"/>
        <end position="66"/>
    </location>
</feature>
<reference evidence="10" key="1">
    <citation type="journal article" date="2018" name="Virol. J.">
        <title>Detection and genetic characterization of feline bocavirus in Northeast China.</title>
        <authorList>
            <person name="Yi S."/>
            <person name="Niu J."/>
            <person name="Wang H."/>
            <person name="Dong G."/>
            <person name="Zhao Y."/>
            <person name="Dong H."/>
            <person name="Guo Y."/>
            <person name="Wang K."/>
            <person name="Hu G."/>
        </authorList>
    </citation>
    <scope>NUCLEOTIDE SEQUENCE</scope>
    <source>
        <strain evidence="10">16SY0701</strain>
    </source>
</reference>
<sequence length="229" mass="26435">MSSGECSKDARKRHHDRNRTPSPVPSKKGRWSLNSHRRSGEKCSVSSPETSNQENHQSRSTASNHSLTKTGTLYSVPFVKVIKNKYKNKGKPTPLDVFVRHKAKSSDDCPNFCGFYWHSTRLARFGTDYIFNIAKPQFQSYATNNLISWDQCRDILFEFKKNVDFKYRSMMYHFALGEQCNKCNYWDQVYTAHLAHVSIPTIQEDDEEPFEVTDNEMLAVAMEVDGTDQ</sequence>
<comment type="subcellular location">
    <subcellularLocation>
        <location evidence="1">Host nucleus</location>
    </subcellularLocation>
</comment>
<comment type="similarity">
    <text evidence="2">Belongs to the Bocaparvovirus Non-structural protein NP-1 family.</text>
</comment>
<accession>A0A346D7F9</accession>
<protein>
    <recommendedName>
        <fullName evidence="3">Non-structural protein NP-1</fullName>
    </recommendedName>
</protein>
<dbReference type="GO" id="GO:0042025">
    <property type="term" value="C:host cell nucleus"/>
    <property type="evidence" value="ECO:0007669"/>
    <property type="project" value="UniProtKB-SubCell"/>
</dbReference>
<evidence type="ECO:0000256" key="3">
    <source>
        <dbReference type="ARBA" id="ARBA00020315"/>
    </source>
</evidence>
<keyword evidence="4" id="KW-1048">Host nucleus</keyword>